<protein>
    <submittedName>
        <fullName evidence="2">Uncharacterized protein</fullName>
    </submittedName>
</protein>
<gene>
    <name evidence="1" type="ORF">MM171A00648_0021</name>
    <name evidence="2" type="ORF">MM171B00403_0003</name>
</gene>
<organism evidence="2">
    <name type="scientific">viral metagenome</name>
    <dbReference type="NCBI Taxonomy" id="1070528"/>
    <lineage>
        <taxon>unclassified sequences</taxon>
        <taxon>metagenomes</taxon>
        <taxon>organismal metagenomes</taxon>
    </lineage>
</organism>
<evidence type="ECO:0000313" key="2">
    <source>
        <dbReference type="EMBL" id="QJB04237.1"/>
    </source>
</evidence>
<evidence type="ECO:0000313" key="1">
    <source>
        <dbReference type="EMBL" id="QJB00261.1"/>
    </source>
</evidence>
<dbReference type="EMBL" id="MT143686">
    <property type="protein sequence ID" value="QJB00261.1"/>
    <property type="molecule type" value="Genomic_DNA"/>
</dbReference>
<dbReference type="EMBL" id="MT143877">
    <property type="protein sequence ID" value="QJB04237.1"/>
    <property type="molecule type" value="Genomic_DNA"/>
</dbReference>
<reference evidence="2" key="1">
    <citation type="submission" date="2020-03" db="EMBL/GenBank/DDBJ databases">
        <title>The deep terrestrial virosphere.</title>
        <authorList>
            <person name="Holmfeldt K."/>
            <person name="Nilsson E."/>
            <person name="Simone D."/>
            <person name="Lopez-Fernandez M."/>
            <person name="Wu X."/>
            <person name="de Brujin I."/>
            <person name="Lundin D."/>
            <person name="Andersson A."/>
            <person name="Bertilsson S."/>
            <person name="Dopson M."/>
        </authorList>
    </citation>
    <scope>NUCLEOTIDE SEQUENCE</scope>
    <source>
        <strain evidence="1">MM171A00648</strain>
        <strain evidence="2">MM171B00403</strain>
    </source>
</reference>
<name>A0A6M3M8Y4_9ZZZZ</name>
<dbReference type="AlphaFoldDB" id="A0A6M3M8Y4"/>
<accession>A0A6M3M8Y4</accession>
<sequence length="60" mass="6569">MAYGKEVTELKIVCAWCGKDRGSKDGEGLTGTTHSICPDCKKKHFPKNRKMAKGQDAQQG</sequence>
<proteinExistence type="predicted"/>